<dbReference type="EMBL" id="PKPP01000147">
    <property type="protein sequence ID" value="PWA97047.1"/>
    <property type="molecule type" value="Genomic_DNA"/>
</dbReference>
<evidence type="ECO:0000256" key="2">
    <source>
        <dbReference type="ARBA" id="ARBA00010271"/>
    </source>
</evidence>
<feature type="region of interest" description="Disordered" evidence="6">
    <location>
        <begin position="120"/>
        <end position="149"/>
    </location>
</feature>
<feature type="domain" description="Exostosin GT47" evidence="8">
    <location>
        <begin position="236"/>
        <end position="519"/>
    </location>
</feature>
<evidence type="ECO:0000256" key="6">
    <source>
        <dbReference type="SAM" id="MobiDB-lite"/>
    </source>
</evidence>
<keyword evidence="10" id="KW-1185">Reference proteome</keyword>
<dbReference type="STRING" id="35608.A0A2U1QGF2"/>
<dbReference type="GO" id="GO:0016757">
    <property type="term" value="F:glycosyltransferase activity"/>
    <property type="evidence" value="ECO:0007669"/>
    <property type="project" value="UniProtKB-KW"/>
</dbReference>
<evidence type="ECO:0000256" key="5">
    <source>
        <dbReference type="ARBA" id="ARBA00023034"/>
    </source>
</evidence>
<feature type="transmembrane region" description="Helical" evidence="7">
    <location>
        <begin position="14"/>
        <end position="31"/>
    </location>
</feature>
<keyword evidence="7" id="KW-1133">Transmembrane helix</keyword>
<evidence type="ECO:0000313" key="9">
    <source>
        <dbReference type="EMBL" id="PWA97047.1"/>
    </source>
</evidence>
<dbReference type="AlphaFoldDB" id="A0A2U1QGF2"/>
<dbReference type="InterPro" id="IPR040911">
    <property type="entry name" value="Exostosin_GT47"/>
</dbReference>
<dbReference type="PANTHER" id="PTHR11062:SF108">
    <property type="entry name" value="EXOSTOSIN FAMILY PROTEIN"/>
    <property type="match status" value="1"/>
</dbReference>
<reference evidence="9 10" key="1">
    <citation type="journal article" date="2018" name="Mol. Plant">
        <title>The genome of Artemisia annua provides insight into the evolution of Asteraceae family and artemisinin biosynthesis.</title>
        <authorList>
            <person name="Shen Q."/>
            <person name="Zhang L."/>
            <person name="Liao Z."/>
            <person name="Wang S."/>
            <person name="Yan T."/>
            <person name="Shi P."/>
            <person name="Liu M."/>
            <person name="Fu X."/>
            <person name="Pan Q."/>
            <person name="Wang Y."/>
            <person name="Lv Z."/>
            <person name="Lu X."/>
            <person name="Zhang F."/>
            <person name="Jiang W."/>
            <person name="Ma Y."/>
            <person name="Chen M."/>
            <person name="Hao X."/>
            <person name="Li L."/>
            <person name="Tang Y."/>
            <person name="Lv G."/>
            <person name="Zhou Y."/>
            <person name="Sun X."/>
            <person name="Brodelius P.E."/>
            <person name="Rose J.K.C."/>
            <person name="Tang K."/>
        </authorList>
    </citation>
    <scope>NUCLEOTIDE SEQUENCE [LARGE SCALE GENOMIC DNA]</scope>
    <source>
        <strain evidence="10">cv. Huhao1</strain>
        <tissue evidence="9">Leaf</tissue>
    </source>
</reference>
<keyword evidence="7" id="KW-0472">Membrane</keyword>
<keyword evidence="7" id="KW-0812">Transmembrane</keyword>
<protein>
    <submittedName>
        <fullName evidence="9">Exostosin-like protein</fullName>
    </submittedName>
</protein>
<comment type="similarity">
    <text evidence="2">Belongs to the glycosyltransferase 47 family.</text>
</comment>
<dbReference type="PANTHER" id="PTHR11062">
    <property type="entry name" value="EXOSTOSIN HEPARAN SULFATE GLYCOSYLTRANSFERASE -RELATED"/>
    <property type="match status" value="1"/>
</dbReference>
<comment type="subcellular location">
    <subcellularLocation>
        <location evidence="1">Golgi apparatus membrane</location>
        <topology evidence="1">Single-pass type II membrane protein</topology>
    </subcellularLocation>
</comment>
<keyword evidence="5" id="KW-0333">Golgi apparatus</keyword>
<evidence type="ECO:0000313" key="10">
    <source>
        <dbReference type="Proteomes" id="UP000245207"/>
    </source>
</evidence>
<name>A0A2U1QGF2_ARTAN</name>
<keyword evidence="3" id="KW-0328">Glycosyltransferase</keyword>
<gene>
    <name evidence="9" type="ORF">CTI12_AA032520</name>
</gene>
<evidence type="ECO:0000256" key="1">
    <source>
        <dbReference type="ARBA" id="ARBA00004323"/>
    </source>
</evidence>
<evidence type="ECO:0000256" key="3">
    <source>
        <dbReference type="ARBA" id="ARBA00022676"/>
    </source>
</evidence>
<organism evidence="9 10">
    <name type="scientific">Artemisia annua</name>
    <name type="common">Sweet wormwood</name>
    <dbReference type="NCBI Taxonomy" id="35608"/>
    <lineage>
        <taxon>Eukaryota</taxon>
        <taxon>Viridiplantae</taxon>
        <taxon>Streptophyta</taxon>
        <taxon>Embryophyta</taxon>
        <taxon>Tracheophyta</taxon>
        <taxon>Spermatophyta</taxon>
        <taxon>Magnoliopsida</taxon>
        <taxon>eudicotyledons</taxon>
        <taxon>Gunneridae</taxon>
        <taxon>Pentapetalae</taxon>
        <taxon>asterids</taxon>
        <taxon>campanulids</taxon>
        <taxon>Asterales</taxon>
        <taxon>Asteraceae</taxon>
        <taxon>Asteroideae</taxon>
        <taxon>Anthemideae</taxon>
        <taxon>Artemisiinae</taxon>
        <taxon>Artemisia</taxon>
    </lineage>
</organism>
<dbReference type="Proteomes" id="UP000245207">
    <property type="component" value="Unassembled WGS sequence"/>
</dbReference>
<keyword evidence="3" id="KW-0808">Transferase</keyword>
<dbReference type="InterPro" id="IPR004263">
    <property type="entry name" value="Exostosin"/>
</dbReference>
<evidence type="ECO:0000256" key="7">
    <source>
        <dbReference type="SAM" id="Phobius"/>
    </source>
</evidence>
<evidence type="ECO:0000256" key="4">
    <source>
        <dbReference type="ARBA" id="ARBA00022968"/>
    </source>
</evidence>
<accession>A0A2U1QGF2</accession>
<dbReference type="OrthoDB" id="1924787at2759"/>
<sequence>MGHEVQYLSETKRLVSLVAVVFAVFMMFQYFEFPYGDVVSSLFSASRAQEVVNGTYPTEALPQIPQIHGNITHSYALDSSNNVSNSSVDALSTIPATLSPLSSPAPSTLPITVDTTLTGPSIVLDPDTSKPEKDVSISVQDSEESQKSPVLLDDKSANEVHPMGEVVTISEMHDMLAHNRASSRSMKPRWSSTADQELLNAKRQIENAPIIRNDPTLYPSLYVNVSRFKKSYELMEKTLKVYIYKEGEKPIFHQPTAVLKGIYASEGWFMKHMKASQHFVTIKPKQAHLFYIPFSSRMLQVKLFDPESHSHKNLDQYLKNYLDLIVGKYNFWNRTDGSDHFIVACHDWAPSETREYMDTCIRALCNSDVKREGFKLGKDVSLPETTVSNPKNPLREFGGKPATQRSILAFFAGRMHGNLRPILLQHWENKDSDMKIFGKLPKSKHNHIYFDYMKNSKYCICAKGYEVNSPRVVESIFYECVPVIISDNFVPPFFEVLNWEAFAVFVQEKDIPNLKNILLSISDERYLVLQERVKQVQQHFLWHNKPEKYDIFHMILHSIWYNRVFRVNPRSEFLESSNAALTGIFLYHWEPQLLPEKWFLFKVNGLWKTKNQNMTNLCKVAKELKDKFLSFEICHVERQLLHHDTAKVVVHTTPDPIFFTSR</sequence>
<dbReference type="Pfam" id="PF03016">
    <property type="entry name" value="Exostosin_GT47"/>
    <property type="match status" value="1"/>
</dbReference>
<comment type="caution">
    <text evidence="9">The sequence shown here is derived from an EMBL/GenBank/DDBJ whole genome shotgun (WGS) entry which is preliminary data.</text>
</comment>
<keyword evidence="4" id="KW-0735">Signal-anchor</keyword>
<evidence type="ECO:0000259" key="8">
    <source>
        <dbReference type="Pfam" id="PF03016"/>
    </source>
</evidence>
<dbReference type="GO" id="GO:0000139">
    <property type="term" value="C:Golgi membrane"/>
    <property type="evidence" value="ECO:0007669"/>
    <property type="project" value="UniProtKB-SubCell"/>
</dbReference>
<proteinExistence type="inferred from homology"/>